<dbReference type="GO" id="GO:0140664">
    <property type="term" value="F:ATP-dependent DNA damage sensor activity"/>
    <property type="evidence" value="ECO:0007669"/>
    <property type="project" value="InterPro"/>
</dbReference>
<evidence type="ECO:0008006" key="9">
    <source>
        <dbReference type="Google" id="ProtNLM"/>
    </source>
</evidence>
<accession>A0A6C0HML0</accession>
<keyword evidence="3" id="KW-0227">DNA damage</keyword>
<proteinExistence type="inferred from homology"/>
<comment type="similarity">
    <text evidence="1">Belongs to the DNA mismatch repair MutS family.</text>
</comment>
<dbReference type="InterPro" id="IPR036678">
    <property type="entry name" value="MutS_con_dom_sf"/>
</dbReference>
<dbReference type="Pfam" id="PF00488">
    <property type="entry name" value="MutS_V"/>
    <property type="match status" value="1"/>
</dbReference>
<dbReference type="Gene3D" id="1.10.1420.10">
    <property type="match status" value="1"/>
</dbReference>
<dbReference type="GO" id="GO:0030983">
    <property type="term" value="F:mismatched DNA binding"/>
    <property type="evidence" value="ECO:0007669"/>
    <property type="project" value="InterPro"/>
</dbReference>
<keyword evidence="4" id="KW-0067">ATP-binding</keyword>
<dbReference type="PANTHER" id="PTHR11361">
    <property type="entry name" value="DNA MISMATCH REPAIR PROTEIN MUTS FAMILY MEMBER"/>
    <property type="match status" value="1"/>
</dbReference>
<dbReference type="Gene3D" id="3.40.1170.10">
    <property type="entry name" value="DNA repair protein MutS, domain I"/>
    <property type="match status" value="1"/>
</dbReference>
<evidence type="ECO:0000256" key="4">
    <source>
        <dbReference type="ARBA" id="ARBA00022840"/>
    </source>
</evidence>
<evidence type="ECO:0000313" key="8">
    <source>
        <dbReference type="EMBL" id="QHT81882.1"/>
    </source>
</evidence>
<evidence type="ECO:0000256" key="3">
    <source>
        <dbReference type="ARBA" id="ARBA00022763"/>
    </source>
</evidence>
<dbReference type="GO" id="GO:0032301">
    <property type="term" value="C:MutSalpha complex"/>
    <property type="evidence" value="ECO:0007669"/>
    <property type="project" value="TreeGrafter"/>
</dbReference>
<evidence type="ECO:0000259" key="7">
    <source>
        <dbReference type="SMART" id="SM00534"/>
    </source>
</evidence>
<dbReference type="Gene3D" id="3.40.50.300">
    <property type="entry name" value="P-loop containing nucleotide triphosphate hydrolases"/>
    <property type="match status" value="1"/>
</dbReference>
<dbReference type="InterPro" id="IPR027417">
    <property type="entry name" value="P-loop_NTPase"/>
</dbReference>
<keyword evidence="2" id="KW-0547">Nucleotide-binding</keyword>
<dbReference type="AlphaFoldDB" id="A0A6C0HML0"/>
<dbReference type="SMART" id="SM00534">
    <property type="entry name" value="MUTSac"/>
    <property type="match status" value="1"/>
</dbReference>
<sequence length="947" mass="110252">MALIQSYYQQLTEYQKKYGPRTFLLMQVGSFFEVYAKTEDHYIQEFSRIGDLKIAAKGEHYMAGFRDYLLDKYTLKLNEANYTTVVHVQEEVGGVIRRREQAVYSPGTYFLEEDVRLSNHVCCLWIHQTKRTPSTLLFGISTMDIYTGKVHVYEYQELYYQNPTTYDSVERFLSVYHPSEMVIVHNMDQDIETIVQYLSKGVRKVVKISLSSKEEWAIQASKCESQSYQSLIVEKFYPALSRQLIEDLLFEKAIAFQSLCFLLEYVQVHNPALTRHISEPELETPNTMVLANHSLKQLNMIDTDYKGEYSSVSRFLNTCRTRIGKREFDRMLFHPSLDPEKLQQSYDMTEHCCAKAYSWSSMLSRICDIEKVYRKIVLGKATPHDYSQLYSTCVLIEEHWPNDEIWSTFCDKTETLEELHQVQERLTRFFDMEQTIHKHVLDDTCDTLIRRGIDVDLDQATKDKLESRLKFNAIQDCLNHIYQFKDPKCEQAFALHETDKSGSCLVITKRRKAVIEKSLKKTVDLTFFSDYSKKEETFTFSLDKITFREHNGQKYEVVSEELSSLTHMMIKTEYEFLQHLTRVYKGIHAQMNFSYRYLIACIQKMDVYHTKCEIAKQYHYCKPVLEKQECSFLRAKKMRHVLIEHLEKQEAYVPNDVELGPKGILLFGTNAVGKTSLIKSIGICIILAQAGLYVPCDEFVFCPYEYLFTRIIGNDNMFKGLSTFAVEMSELRVILQKSNARSLVLGDELCSGTENDSALSIFMAGIEHLYAAKSSFIFATHFHAIQHFKEIKEMPNLCLMHLTVRYNPELQKLFYGRTLQEGAGESVYGLEVCKSLQLPEAFLERAYALRNRVTQHTSILTLKPCRYNRDKIVTVCEFCKKEMGTETHHLQYQKEAVQDYIGTMEKNHPSNLASICETCHKHIHALNLVYEKRKNIDGSYSILLLKG</sequence>
<dbReference type="PANTHER" id="PTHR11361:SF148">
    <property type="entry name" value="DNA MISMATCH REPAIR PROTEIN MSH6"/>
    <property type="match status" value="1"/>
</dbReference>
<dbReference type="SUPFAM" id="SSF48334">
    <property type="entry name" value="DNA repair protein MutS, domain III"/>
    <property type="match status" value="1"/>
</dbReference>
<feature type="domain" description="DNA mismatch repair protein MutS core" evidence="6">
    <location>
        <begin position="307"/>
        <end position="646"/>
    </location>
</feature>
<dbReference type="InterPro" id="IPR016151">
    <property type="entry name" value="DNA_mismatch_repair_MutS_N"/>
</dbReference>
<evidence type="ECO:0000259" key="6">
    <source>
        <dbReference type="SMART" id="SM00533"/>
    </source>
</evidence>
<dbReference type="SUPFAM" id="SSF53150">
    <property type="entry name" value="DNA repair protein MutS, domain II"/>
    <property type="match status" value="1"/>
</dbReference>
<dbReference type="InterPro" id="IPR036187">
    <property type="entry name" value="DNA_mismatch_repair_MutS_sf"/>
</dbReference>
<reference evidence="8" key="1">
    <citation type="journal article" date="2020" name="Nature">
        <title>Giant virus diversity and host interactions through global metagenomics.</title>
        <authorList>
            <person name="Schulz F."/>
            <person name="Roux S."/>
            <person name="Paez-Espino D."/>
            <person name="Jungbluth S."/>
            <person name="Walsh D.A."/>
            <person name="Denef V.J."/>
            <person name="McMahon K.D."/>
            <person name="Konstantinidis K.T."/>
            <person name="Eloe-Fadrosh E.A."/>
            <person name="Kyrpides N.C."/>
            <person name="Woyke T."/>
        </authorList>
    </citation>
    <scope>NUCLEOTIDE SEQUENCE</scope>
    <source>
        <strain evidence="8">GVMAG-M-3300023184-160</strain>
    </source>
</reference>
<dbReference type="EMBL" id="MN739993">
    <property type="protein sequence ID" value="QHT81882.1"/>
    <property type="molecule type" value="Genomic_DNA"/>
</dbReference>
<protein>
    <recommendedName>
        <fullName evidence="9">DNA mismatch repair proteins mutS family domain-containing protein</fullName>
    </recommendedName>
</protein>
<dbReference type="SMART" id="SM00533">
    <property type="entry name" value="MUTSd"/>
    <property type="match status" value="1"/>
</dbReference>
<evidence type="ECO:0000256" key="2">
    <source>
        <dbReference type="ARBA" id="ARBA00022741"/>
    </source>
</evidence>
<dbReference type="InterPro" id="IPR045076">
    <property type="entry name" value="MutS"/>
</dbReference>
<dbReference type="GO" id="GO:0005524">
    <property type="term" value="F:ATP binding"/>
    <property type="evidence" value="ECO:0007669"/>
    <property type="project" value="UniProtKB-KW"/>
</dbReference>
<dbReference type="InterPro" id="IPR000432">
    <property type="entry name" value="DNA_mismatch_repair_MutS_C"/>
</dbReference>
<dbReference type="Pfam" id="PF05192">
    <property type="entry name" value="MutS_III"/>
    <property type="match status" value="1"/>
</dbReference>
<evidence type="ECO:0000256" key="1">
    <source>
        <dbReference type="ARBA" id="ARBA00006271"/>
    </source>
</evidence>
<dbReference type="GO" id="GO:0006298">
    <property type="term" value="P:mismatch repair"/>
    <property type="evidence" value="ECO:0007669"/>
    <property type="project" value="InterPro"/>
</dbReference>
<dbReference type="SUPFAM" id="SSF55271">
    <property type="entry name" value="DNA repair protein MutS, domain I"/>
    <property type="match status" value="1"/>
</dbReference>
<dbReference type="PIRSF" id="PIRSF037677">
    <property type="entry name" value="DNA_mis_repair_Msh6"/>
    <property type="match status" value="1"/>
</dbReference>
<feature type="domain" description="DNA mismatch repair proteins mutS family" evidence="7">
    <location>
        <begin position="661"/>
        <end position="851"/>
    </location>
</feature>
<organism evidence="8">
    <name type="scientific">viral metagenome</name>
    <dbReference type="NCBI Taxonomy" id="1070528"/>
    <lineage>
        <taxon>unclassified sequences</taxon>
        <taxon>metagenomes</taxon>
        <taxon>organismal metagenomes</taxon>
    </lineage>
</organism>
<name>A0A6C0HML0_9ZZZZ</name>
<dbReference type="InterPro" id="IPR017261">
    <property type="entry name" value="DNA_mismatch_repair_MutS/MSH"/>
</dbReference>
<keyword evidence="5" id="KW-0238">DNA-binding</keyword>
<evidence type="ECO:0000256" key="5">
    <source>
        <dbReference type="ARBA" id="ARBA00023125"/>
    </source>
</evidence>
<dbReference type="Gene3D" id="3.30.420.110">
    <property type="entry name" value="MutS, connector domain"/>
    <property type="match status" value="1"/>
</dbReference>
<dbReference type="InterPro" id="IPR007696">
    <property type="entry name" value="DNA_mismatch_repair_MutS_core"/>
</dbReference>
<dbReference type="SUPFAM" id="SSF52540">
    <property type="entry name" value="P-loop containing nucleoside triphosphate hydrolases"/>
    <property type="match status" value="1"/>
</dbReference>